<sequence length="45" mass="4806">MPPELIGEQWLPVAGQQIFAVLNAKTPTNAISPFAAGLTFPRPKS</sequence>
<protein>
    <submittedName>
        <fullName evidence="1">Uncharacterized protein</fullName>
    </submittedName>
</protein>
<dbReference type="EMBL" id="NNRN01000041">
    <property type="protein sequence ID" value="OYR31177.1"/>
    <property type="molecule type" value="Genomic_DNA"/>
</dbReference>
<comment type="caution">
    <text evidence="1">The sequence shown here is derived from an EMBL/GenBank/DDBJ whole genome shotgun (WGS) entry which is preliminary data.</text>
</comment>
<accession>A0A256GVH1</accession>
<evidence type="ECO:0000313" key="1">
    <source>
        <dbReference type="EMBL" id="OYR31177.1"/>
    </source>
</evidence>
<dbReference type="AlphaFoldDB" id="A0A256GVH1"/>
<reference evidence="1 2" key="1">
    <citation type="submission" date="2017-07" db="EMBL/GenBank/DDBJ databases">
        <title>Draft genome of Ochrobactrum lupini type strain LUP21.</title>
        <authorList>
            <person name="Krzyzanowska D.M."/>
            <person name="Jafra S."/>
        </authorList>
    </citation>
    <scope>NUCLEOTIDE SEQUENCE [LARGE SCALE GENOMIC DNA]</scope>
    <source>
        <strain evidence="1 2">LUP21</strain>
    </source>
</reference>
<dbReference type="Proteomes" id="UP000216363">
    <property type="component" value="Unassembled WGS sequence"/>
</dbReference>
<gene>
    <name evidence="1" type="ORF">CES86_1384</name>
</gene>
<proteinExistence type="predicted"/>
<name>A0A256GVH1_9HYPH</name>
<organism evidence="1 2">
    <name type="scientific">Brucella lupini</name>
    <dbReference type="NCBI Taxonomy" id="255457"/>
    <lineage>
        <taxon>Bacteria</taxon>
        <taxon>Pseudomonadati</taxon>
        <taxon>Pseudomonadota</taxon>
        <taxon>Alphaproteobacteria</taxon>
        <taxon>Hyphomicrobiales</taxon>
        <taxon>Brucellaceae</taxon>
        <taxon>Brucella/Ochrobactrum group</taxon>
        <taxon>Brucella</taxon>
    </lineage>
</organism>
<evidence type="ECO:0000313" key="2">
    <source>
        <dbReference type="Proteomes" id="UP000216363"/>
    </source>
</evidence>